<dbReference type="InterPro" id="IPR002172">
    <property type="entry name" value="LDrepeatLR_classA_rpt"/>
</dbReference>
<accession>A0AAF0F5F0</accession>
<dbReference type="InterPro" id="IPR002123">
    <property type="entry name" value="Plipid/glycerol_acylTrfase"/>
</dbReference>
<dbReference type="GO" id="GO:0006491">
    <property type="term" value="P:N-glycan processing"/>
    <property type="evidence" value="ECO:0007669"/>
    <property type="project" value="TreeGrafter"/>
</dbReference>
<evidence type="ECO:0000313" key="9">
    <source>
        <dbReference type="EMBL" id="WFD38678.1"/>
    </source>
</evidence>
<protein>
    <recommendedName>
        <fullName evidence="4">1-acyl-sn-glycerol-3-phosphate acyltransferase</fullName>
        <ecNumber evidence="4">2.3.1.51</ecNumber>
    </recommendedName>
</protein>
<dbReference type="Proteomes" id="UP001217754">
    <property type="component" value="Chromosome 2"/>
</dbReference>
<keyword evidence="4" id="KW-0808">Transferase</keyword>
<evidence type="ECO:0000256" key="2">
    <source>
        <dbReference type="ARBA" id="ARBA00022824"/>
    </source>
</evidence>
<keyword evidence="5" id="KW-0175">Coiled coil</keyword>
<proteinExistence type="inferred from homology"/>
<evidence type="ECO:0000256" key="3">
    <source>
        <dbReference type="ARBA" id="ARBA00023157"/>
    </source>
</evidence>
<evidence type="ECO:0000256" key="7">
    <source>
        <dbReference type="SAM" id="SignalP"/>
    </source>
</evidence>
<evidence type="ECO:0000259" key="8">
    <source>
        <dbReference type="PROSITE" id="PS51914"/>
    </source>
</evidence>
<feature type="transmembrane region" description="Helical" evidence="6">
    <location>
        <begin position="36"/>
        <end position="58"/>
    </location>
</feature>
<sequence>MAKLMKSLLSVVSLSFVVLTFASARSQRIRYYLNATLYILSLGVCSTLGVFYAVILGLTGNRYNTNLWVARSFARIAGTLIGYNVKIEGAEHLKQRPAIIVGNHQSFLDILYLGAMMPAHSVIMAKKELRMAPLLGQFMWLGGAVFIDRKSRSSAIKTMRQAGDRMRRDKLTLFAFPEGTRSHSALPELLPFKKGVFHLALQNNLPIIPVVCENYHRLYDSKTRFEGGDLHLAVLPPISTEGMTETDTDKLIALVHDAMLRRLLQFDVQSDAQDVQSTLHPAKQPRTQVRGLAGLAARIIGDGSKQQHDRTVRRVQQEAEALRPDHAGASNPSDYGLVSASERNAGLYAPLPDQGKGPMFKCLGTDQIIPYKQINDDYCDCADGSDEPGTSACDNGRFYCENKGHIPAYIRSSQVNDAVCDEACCDGSDETDGKVHCPNVCAEVNKAYRKERAKQAKVYAAGAKIRDQYVQTARNDREFHETALARLRAELPGAEETEAQLKRALEAAENVGNWFEQQKRQSALFAQLELRQSTLRSQRDALGSLVGELRAVGNMLERLSPESSKEDLESVAESFRIWRGQVFDGDDERDATLEEKLAALTNVGELSDEDLETLINEDPLLLLDGAPDFSQGAPQRGVAWLVDTLIRLDVISPQQRENAGRPYQHAKGLAAAREAHEKGAEALNKIKNDIRYHEQRMRERANKIGRDGEFQEIDGTCLKKDMGEYTYEFCFGGTTKQISNNDGYTFSLGRFEKFDVNGQFSTDDPRHYLTMLYAHGQTCWNGPPRSTHVKLECSDTNELLHVFEAEKCTYSMRVATPAVCFPKEAVPEVKVEHTEL</sequence>
<dbReference type="Gene3D" id="2.70.130.10">
    <property type="entry name" value="Mannose-6-phosphate receptor binding domain"/>
    <property type="match status" value="1"/>
</dbReference>
<keyword evidence="4" id="KW-0012">Acyltransferase</keyword>
<dbReference type="InterPro" id="IPR028146">
    <property type="entry name" value="PRKCSH_N"/>
</dbReference>
<comment type="similarity">
    <text evidence="4">Belongs to the 1-acyl-sn-glycerol-3-phosphate acyltransferase family.</text>
</comment>
<keyword evidence="3" id="KW-1015">Disulfide bond</keyword>
<dbReference type="EC" id="2.3.1.51" evidence="4"/>
<keyword evidence="4" id="KW-0594">Phospholipid biosynthesis</keyword>
<dbReference type="PANTHER" id="PTHR12630:SF1">
    <property type="entry name" value="GLUCOSIDASE 2 SUBUNIT BETA"/>
    <property type="match status" value="1"/>
</dbReference>
<feature type="signal peptide" evidence="7">
    <location>
        <begin position="1"/>
        <end position="24"/>
    </location>
</feature>
<dbReference type="SUPFAM" id="SSF50911">
    <property type="entry name" value="Mannose 6-phosphate receptor domain"/>
    <property type="match status" value="1"/>
</dbReference>
<dbReference type="CDD" id="cd07989">
    <property type="entry name" value="LPLAT_AGPAT-like"/>
    <property type="match status" value="1"/>
</dbReference>
<keyword evidence="6" id="KW-1133">Transmembrane helix</keyword>
<dbReference type="SMART" id="SM00563">
    <property type="entry name" value="PlsC"/>
    <property type="match status" value="1"/>
</dbReference>
<feature type="domain" description="MRH" evidence="8">
    <location>
        <begin position="715"/>
        <end position="822"/>
    </location>
</feature>
<dbReference type="InterPro" id="IPR044865">
    <property type="entry name" value="MRH_dom"/>
</dbReference>
<dbReference type="GO" id="GO:0003841">
    <property type="term" value="F:1-acylglycerol-3-phosphate O-acyltransferase activity"/>
    <property type="evidence" value="ECO:0007669"/>
    <property type="project" value="UniProtKB-UniRule"/>
</dbReference>
<reference evidence="9" key="1">
    <citation type="submission" date="2023-03" db="EMBL/GenBank/DDBJ databases">
        <title>Mating type loci evolution in Malassezia.</title>
        <authorList>
            <person name="Coelho M.A."/>
        </authorList>
    </citation>
    <scope>NUCLEOTIDE SEQUENCE</scope>
    <source>
        <strain evidence="9">CBS 9431</strain>
    </source>
</reference>
<keyword evidence="2" id="KW-0256">Endoplasmic reticulum</keyword>
<dbReference type="InterPro" id="IPR036607">
    <property type="entry name" value="PRKCSH"/>
</dbReference>
<keyword evidence="1 7" id="KW-0732">Signal</keyword>
<keyword evidence="4" id="KW-1208">Phospholipid metabolism</keyword>
<comment type="catalytic activity">
    <reaction evidence="4">
        <text>a 1-acyl-sn-glycero-3-phosphate + an acyl-CoA = a 1,2-diacyl-sn-glycero-3-phosphate + CoA</text>
        <dbReference type="Rhea" id="RHEA:19709"/>
        <dbReference type="ChEBI" id="CHEBI:57287"/>
        <dbReference type="ChEBI" id="CHEBI:57970"/>
        <dbReference type="ChEBI" id="CHEBI:58342"/>
        <dbReference type="ChEBI" id="CHEBI:58608"/>
        <dbReference type="EC" id="2.3.1.51"/>
    </reaction>
</comment>
<evidence type="ECO:0000256" key="1">
    <source>
        <dbReference type="ARBA" id="ARBA00022729"/>
    </source>
</evidence>
<evidence type="ECO:0000256" key="6">
    <source>
        <dbReference type="SAM" id="Phobius"/>
    </source>
</evidence>
<dbReference type="EMBL" id="CP119959">
    <property type="protein sequence ID" value="WFD38678.1"/>
    <property type="molecule type" value="Genomic_DNA"/>
</dbReference>
<keyword evidence="4" id="KW-0444">Lipid biosynthesis</keyword>
<evidence type="ECO:0000313" key="10">
    <source>
        <dbReference type="Proteomes" id="UP001217754"/>
    </source>
</evidence>
<dbReference type="GO" id="GO:0017177">
    <property type="term" value="C:glucosidase II complex"/>
    <property type="evidence" value="ECO:0007669"/>
    <property type="project" value="TreeGrafter"/>
</dbReference>
<dbReference type="CDD" id="cd00112">
    <property type="entry name" value="LDLa"/>
    <property type="match status" value="1"/>
</dbReference>
<dbReference type="GO" id="GO:0008654">
    <property type="term" value="P:phospholipid biosynthetic process"/>
    <property type="evidence" value="ECO:0007669"/>
    <property type="project" value="UniProtKB-KW"/>
</dbReference>
<feature type="chain" id="PRO_5041962996" description="1-acyl-sn-glycerol-3-phosphate acyltransferase" evidence="7">
    <location>
        <begin position="25"/>
        <end position="836"/>
    </location>
</feature>
<dbReference type="Pfam" id="PF13015">
    <property type="entry name" value="PRKCSH_1"/>
    <property type="match status" value="1"/>
</dbReference>
<dbReference type="InterPro" id="IPR004552">
    <property type="entry name" value="AGP_acyltrans"/>
</dbReference>
<dbReference type="PANTHER" id="PTHR12630">
    <property type="entry name" value="N-LINKED OLIGOSACCHARIDE PROCESSING"/>
    <property type="match status" value="1"/>
</dbReference>
<dbReference type="PROSITE" id="PS51914">
    <property type="entry name" value="MRH"/>
    <property type="match status" value="1"/>
</dbReference>
<dbReference type="GO" id="GO:0016020">
    <property type="term" value="C:membrane"/>
    <property type="evidence" value="ECO:0007669"/>
    <property type="project" value="InterPro"/>
</dbReference>
<dbReference type="InterPro" id="IPR009011">
    <property type="entry name" value="Man6P_isomerase_rcpt-bd_dom_sf"/>
</dbReference>
<keyword evidence="4" id="KW-0443">Lipid metabolism</keyword>
<feature type="coiled-coil region" evidence="5">
    <location>
        <begin position="470"/>
        <end position="511"/>
    </location>
</feature>
<dbReference type="Pfam" id="PF12999">
    <property type="entry name" value="PRKCSH-like"/>
    <property type="match status" value="1"/>
</dbReference>
<dbReference type="SUPFAM" id="SSF69593">
    <property type="entry name" value="Glycerol-3-phosphate (1)-acyltransferase"/>
    <property type="match status" value="1"/>
</dbReference>
<evidence type="ECO:0000256" key="5">
    <source>
        <dbReference type="SAM" id="Coils"/>
    </source>
</evidence>
<dbReference type="RefSeq" id="XP_060121575.1">
    <property type="nucleotide sequence ID" value="XM_060265592.1"/>
</dbReference>
<name>A0AAF0F5F0_9BASI</name>
<keyword evidence="6" id="KW-0812">Transmembrane</keyword>
<organism evidence="9 10">
    <name type="scientific">Malassezia japonica</name>
    <dbReference type="NCBI Taxonomy" id="223818"/>
    <lineage>
        <taxon>Eukaryota</taxon>
        <taxon>Fungi</taxon>
        <taxon>Dikarya</taxon>
        <taxon>Basidiomycota</taxon>
        <taxon>Ustilaginomycotina</taxon>
        <taxon>Malasseziomycetes</taxon>
        <taxon>Malasseziales</taxon>
        <taxon>Malasseziaceae</taxon>
        <taxon>Malassezia</taxon>
    </lineage>
</organism>
<evidence type="ECO:0000256" key="4">
    <source>
        <dbReference type="RuleBase" id="RU361267"/>
    </source>
</evidence>
<dbReference type="Pfam" id="PF01553">
    <property type="entry name" value="Acyltransferase"/>
    <property type="match status" value="1"/>
</dbReference>
<keyword evidence="6" id="KW-0472">Membrane</keyword>
<comment type="domain">
    <text evidence="4">The HXXXXD motif is essential for acyltransferase activity and may constitute the binding site for the phosphate moiety of the glycerol-3-phosphate.</text>
</comment>
<dbReference type="GeneID" id="85225289"/>
<gene>
    <name evidence="9" type="ORF">MJAP1_001640</name>
</gene>
<dbReference type="InterPro" id="IPR039794">
    <property type="entry name" value="Gtb1-like"/>
</dbReference>
<keyword evidence="10" id="KW-1185">Reference proteome</keyword>
<dbReference type="NCBIfam" id="TIGR00530">
    <property type="entry name" value="AGP_acyltrn"/>
    <property type="match status" value="1"/>
</dbReference>
<dbReference type="AlphaFoldDB" id="A0AAF0F5F0"/>